<comment type="caution">
    <text evidence="2">The sequence shown here is derived from an EMBL/GenBank/DDBJ whole genome shotgun (WGS) entry which is preliminary data.</text>
</comment>
<evidence type="ECO:0000256" key="1">
    <source>
        <dbReference type="SAM" id="Phobius"/>
    </source>
</evidence>
<dbReference type="Pfam" id="PF10318">
    <property type="entry name" value="7TM_GPCR_Srh"/>
    <property type="match status" value="1"/>
</dbReference>
<proteinExistence type="predicted"/>
<feature type="transmembrane region" description="Helical" evidence="1">
    <location>
        <begin position="236"/>
        <end position="255"/>
    </location>
</feature>
<protein>
    <submittedName>
        <fullName evidence="2">Serpentine type 7TM GPCR chemoreceptor srh domain-containing protein</fullName>
    </submittedName>
</protein>
<organism evidence="2 3">
    <name type="scientific">Ditylenchus destructor</name>
    <dbReference type="NCBI Taxonomy" id="166010"/>
    <lineage>
        <taxon>Eukaryota</taxon>
        <taxon>Metazoa</taxon>
        <taxon>Ecdysozoa</taxon>
        <taxon>Nematoda</taxon>
        <taxon>Chromadorea</taxon>
        <taxon>Rhabditida</taxon>
        <taxon>Tylenchina</taxon>
        <taxon>Tylenchomorpha</taxon>
        <taxon>Sphaerularioidea</taxon>
        <taxon>Anguinidae</taxon>
        <taxon>Anguininae</taxon>
        <taxon>Ditylenchus</taxon>
    </lineage>
</organism>
<feature type="transmembrane region" description="Helical" evidence="1">
    <location>
        <begin position="9"/>
        <end position="33"/>
    </location>
</feature>
<dbReference type="AlphaFoldDB" id="A0AAD4MYQ5"/>
<dbReference type="PANTHER" id="PTHR22941:SF26">
    <property type="entry name" value="SERPENTINE RECEPTOR, CLASS H"/>
    <property type="match status" value="1"/>
</dbReference>
<gene>
    <name evidence="2" type="ORF">DdX_11492</name>
</gene>
<keyword evidence="3" id="KW-1185">Reference proteome</keyword>
<keyword evidence="1" id="KW-0472">Membrane</keyword>
<dbReference type="InterPro" id="IPR019422">
    <property type="entry name" value="7TM_GPCR_serpentine_rcpt_Srh"/>
</dbReference>
<keyword evidence="1" id="KW-0812">Transmembrane</keyword>
<dbReference type="InterPro" id="IPR053220">
    <property type="entry name" value="Nematode_rcpt-like_serp_H"/>
</dbReference>
<feature type="transmembrane region" description="Helical" evidence="1">
    <location>
        <begin position="275"/>
        <end position="295"/>
    </location>
</feature>
<feature type="transmembrane region" description="Helical" evidence="1">
    <location>
        <begin position="195"/>
        <end position="215"/>
    </location>
</feature>
<keyword evidence="1" id="KW-1133">Transmembrane helix</keyword>
<dbReference type="SUPFAM" id="SSF81321">
    <property type="entry name" value="Family A G protein-coupled receptor-like"/>
    <property type="match status" value="1"/>
</dbReference>
<dbReference type="EMBL" id="JAKKPZ010000032">
    <property type="protein sequence ID" value="KAI1709094.1"/>
    <property type="molecule type" value="Genomic_DNA"/>
</dbReference>
<feature type="transmembrane region" description="Helical" evidence="1">
    <location>
        <begin position="89"/>
        <end position="109"/>
    </location>
</feature>
<evidence type="ECO:0000313" key="3">
    <source>
        <dbReference type="Proteomes" id="UP001201812"/>
    </source>
</evidence>
<reference evidence="2" key="1">
    <citation type="submission" date="2022-01" db="EMBL/GenBank/DDBJ databases">
        <title>Genome Sequence Resource for Two Populations of Ditylenchus destructor, the Migratory Endoparasitic Phytonematode.</title>
        <authorList>
            <person name="Zhang H."/>
            <person name="Lin R."/>
            <person name="Xie B."/>
        </authorList>
    </citation>
    <scope>NUCLEOTIDE SEQUENCE</scope>
    <source>
        <strain evidence="2">BazhouSP</strain>
    </source>
</reference>
<sequence>MGFTSFYDILLFIITLVSIFLQCYVIFVVIYASPSNMSAYRYFLSIITVWDMVFTALLGFGLHPKLIFPMSAGVVHGFIYAFGTTGAKVLLCIIIYAAVNLLAAQAYCLMYRLSVIWENRRVHQIFMRPITLVLMQIFWQLLALAFSIPAYECFTSNERFNEAYRTWGLPLPYVSPDEVGLFMEYVPRTRTYAEFIVGGFVISEILCFLFAYLIFRNLKKNSHHFSRKTYRIHLQLTLLLVIQLSLPFIFIVFPIGYALKAALTAVPLDQGAGDIGIIMLSLYATVNSLVTIIFVTPYRRYTKRKLLSALSCGRCNNSISGISSEGSSQNKTRVSMRRSVSVVVWSTA</sequence>
<name>A0AAD4MYQ5_9BILA</name>
<accession>A0AAD4MYQ5</accession>
<dbReference type="Proteomes" id="UP001201812">
    <property type="component" value="Unassembled WGS sequence"/>
</dbReference>
<feature type="transmembrane region" description="Helical" evidence="1">
    <location>
        <begin position="130"/>
        <end position="151"/>
    </location>
</feature>
<feature type="transmembrane region" description="Helical" evidence="1">
    <location>
        <begin position="39"/>
        <end position="59"/>
    </location>
</feature>
<evidence type="ECO:0000313" key="2">
    <source>
        <dbReference type="EMBL" id="KAI1709094.1"/>
    </source>
</evidence>
<dbReference type="PANTHER" id="PTHR22941">
    <property type="entry name" value="SERPENTINE RECEPTOR"/>
    <property type="match status" value="1"/>
</dbReference>